<evidence type="ECO:0000313" key="4">
    <source>
        <dbReference type="EMBL" id="KAL0399381.1"/>
    </source>
</evidence>
<dbReference type="InterPro" id="IPR052929">
    <property type="entry name" value="RNase_H-like_EbsB-rel"/>
</dbReference>
<evidence type="ECO:0000259" key="1">
    <source>
        <dbReference type="Pfam" id="PF00078"/>
    </source>
</evidence>
<dbReference type="PANTHER" id="PTHR47074:SF48">
    <property type="entry name" value="POLYNUCLEOTIDYL TRANSFERASE, RIBONUCLEASE H-LIKE SUPERFAMILY PROTEIN"/>
    <property type="match status" value="1"/>
</dbReference>
<dbReference type="Gene3D" id="3.30.420.10">
    <property type="entry name" value="Ribonuclease H-like superfamily/Ribonuclease H"/>
    <property type="match status" value="1"/>
</dbReference>
<protein>
    <recommendedName>
        <fullName evidence="5">Reverse transcriptase</fullName>
    </recommendedName>
</protein>
<name>A0AAW2T363_SESRA</name>
<proteinExistence type="predicted"/>
<dbReference type="InterPro" id="IPR026960">
    <property type="entry name" value="RVT-Znf"/>
</dbReference>
<feature type="domain" description="Reverse transcriptase zinc-binding" evidence="3">
    <location>
        <begin position="460"/>
        <end position="557"/>
    </location>
</feature>
<reference evidence="4" key="1">
    <citation type="submission" date="2020-06" db="EMBL/GenBank/DDBJ databases">
        <authorList>
            <person name="Li T."/>
            <person name="Hu X."/>
            <person name="Zhang T."/>
            <person name="Song X."/>
            <person name="Zhang H."/>
            <person name="Dai N."/>
            <person name="Sheng W."/>
            <person name="Hou X."/>
            <person name="Wei L."/>
        </authorList>
    </citation>
    <scope>NUCLEOTIDE SEQUENCE</scope>
    <source>
        <strain evidence="4">G02</strain>
        <tissue evidence="4">Leaf</tissue>
    </source>
</reference>
<dbReference type="InterPro" id="IPR012337">
    <property type="entry name" value="RNaseH-like_sf"/>
</dbReference>
<sequence>MIGEARERSSNKNQKNKTIVRKNQKISKMEEGIREVILDYFSNIFSSVEPSDRDLEWVLRTVQPRVTEEMNQRLIQPYSHDEKYWHIVGADVVRCVLDFLNYRNFHPRLNHTFIVLIPKCTTPESVAQFRPISLCNIVYKLASKAIANRVKHFLDSIISPSQSAFVPNRLITDNVLVAFEIHHFLKHKKWGKVGLASLKLDMSKAYDRIEWKFLERVLDSEATKEAFRCIKEILSKYEKASGQFINLQKSSVNFSGNTDPTLQLELAQSLGVAVTSNHAKYLGLPACIGRSKKEIFQDLRDRICKKIFGGAAQMKRKSTGYLGPNSVKASKVEGRYFARGSIFEARLGFNPSSTWRSIWRTIPLVKAGCRWRVGDGSNIQIWRDQWLPRSYSFRPIQMQNCSLWNAKVETLIDNDLHCWKEDLIDRTFVPDDASLIKALPLARHGVQDVLVWHYAKNGLFSVRSAYYVQRNFQKRSNNVSDPSSSSESRTTWNFLWNCKVPNKIKIFIWRLCNNALPIAPNLIRRGVEMDPSCPFCQSHTEDLEHIFLNCTFARQVWALSEIPCCSVFNWLGLAQNWIRFLYDNLDEGQFRLGIALMWKLWYERNKLVMENQSPNSLNVVVGAKSTTIAYQEANSEQSSLSRPNVNPCWMPPALGSLKVNFDAAIFKTQVGAGLSAVIRNEQGQCLRWETKFVKHVTDPLHAEALAARMAIDMASDFPGRTIEVEGDCLVIISDINKRDCNHSYFGPIIKDICILLDHYTNVTVKFSRRSANKVAHALARRAVEVNGSNFAPDTLNIILQRDMEPNE</sequence>
<evidence type="ECO:0000259" key="3">
    <source>
        <dbReference type="Pfam" id="PF13966"/>
    </source>
</evidence>
<feature type="domain" description="RNase H type-1" evidence="2">
    <location>
        <begin position="660"/>
        <end position="782"/>
    </location>
</feature>
<dbReference type="InterPro" id="IPR044730">
    <property type="entry name" value="RNase_H-like_dom_plant"/>
</dbReference>
<dbReference type="SUPFAM" id="SSF53098">
    <property type="entry name" value="Ribonuclease H-like"/>
    <property type="match status" value="1"/>
</dbReference>
<dbReference type="GO" id="GO:0003676">
    <property type="term" value="F:nucleic acid binding"/>
    <property type="evidence" value="ECO:0007669"/>
    <property type="project" value="InterPro"/>
</dbReference>
<dbReference type="Pfam" id="PF13456">
    <property type="entry name" value="RVT_3"/>
    <property type="match status" value="1"/>
</dbReference>
<comment type="caution">
    <text evidence="4">The sequence shown here is derived from an EMBL/GenBank/DDBJ whole genome shotgun (WGS) entry which is preliminary data.</text>
</comment>
<dbReference type="InterPro" id="IPR002156">
    <property type="entry name" value="RNaseH_domain"/>
</dbReference>
<dbReference type="CDD" id="cd01650">
    <property type="entry name" value="RT_nLTR_like"/>
    <property type="match status" value="1"/>
</dbReference>
<dbReference type="PANTHER" id="PTHR47074">
    <property type="entry name" value="BNAC02G40300D PROTEIN"/>
    <property type="match status" value="1"/>
</dbReference>
<dbReference type="CDD" id="cd06222">
    <property type="entry name" value="RNase_H_like"/>
    <property type="match status" value="1"/>
</dbReference>
<organism evidence="4">
    <name type="scientific">Sesamum radiatum</name>
    <name type="common">Black benniseed</name>
    <dbReference type="NCBI Taxonomy" id="300843"/>
    <lineage>
        <taxon>Eukaryota</taxon>
        <taxon>Viridiplantae</taxon>
        <taxon>Streptophyta</taxon>
        <taxon>Embryophyta</taxon>
        <taxon>Tracheophyta</taxon>
        <taxon>Spermatophyta</taxon>
        <taxon>Magnoliopsida</taxon>
        <taxon>eudicotyledons</taxon>
        <taxon>Gunneridae</taxon>
        <taxon>Pentapetalae</taxon>
        <taxon>asterids</taxon>
        <taxon>lamiids</taxon>
        <taxon>Lamiales</taxon>
        <taxon>Pedaliaceae</taxon>
        <taxon>Sesamum</taxon>
    </lineage>
</organism>
<gene>
    <name evidence="4" type="ORF">Sradi_2281400</name>
</gene>
<reference evidence="4" key="2">
    <citation type="journal article" date="2024" name="Plant">
        <title>Genomic evolution and insights into agronomic trait innovations of Sesamum species.</title>
        <authorList>
            <person name="Miao H."/>
            <person name="Wang L."/>
            <person name="Qu L."/>
            <person name="Liu H."/>
            <person name="Sun Y."/>
            <person name="Le M."/>
            <person name="Wang Q."/>
            <person name="Wei S."/>
            <person name="Zheng Y."/>
            <person name="Lin W."/>
            <person name="Duan Y."/>
            <person name="Cao H."/>
            <person name="Xiong S."/>
            <person name="Wang X."/>
            <person name="Wei L."/>
            <person name="Li C."/>
            <person name="Ma Q."/>
            <person name="Ju M."/>
            <person name="Zhao R."/>
            <person name="Li G."/>
            <person name="Mu C."/>
            <person name="Tian Q."/>
            <person name="Mei H."/>
            <person name="Zhang T."/>
            <person name="Gao T."/>
            <person name="Zhang H."/>
        </authorList>
    </citation>
    <scope>NUCLEOTIDE SEQUENCE</scope>
    <source>
        <strain evidence="4">G02</strain>
    </source>
</reference>
<dbReference type="AlphaFoldDB" id="A0AAW2T363"/>
<accession>A0AAW2T363</accession>
<dbReference type="InterPro" id="IPR036397">
    <property type="entry name" value="RNaseH_sf"/>
</dbReference>
<dbReference type="Pfam" id="PF13966">
    <property type="entry name" value="zf-RVT"/>
    <property type="match status" value="1"/>
</dbReference>
<evidence type="ECO:0008006" key="5">
    <source>
        <dbReference type="Google" id="ProtNLM"/>
    </source>
</evidence>
<dbReference type="GO" id="GO:0004523">
    <property type="term" value="F:RNA-DNA hybrid ribonuclease activity"/>
    <property type="evidence" value="ECO:0007669"/>
    <property type="project" value="InterPro"/>
</dbReference>
<dbReference type="EMBL" id="JACGWJ010000009">
    <property type="protein sequence ID" value="KAL0399381.1"/>
    <property type="molecule type" value="Genomic_DNA"/>
</dbReference>
<dbReference type="InterPro" id="IPR000477">
    <property type="entry name" value="RT_dom"/>
</dbReference>
<evidence type="ECO:0000259" key="2">
    <source>
        <dbReference type="Pfam" id="PF13456"/>
    </source>
</evidence>
<dbReference type="Pfam" id="PF00078">
    <property type="entry name" value="RVT_1"/>
    <property type="match status" value="1"/>
</dbReference>
<feature type="domain" description="Reverse transcriptase" evidence="1">
    <location>
        <begin position="126"/>
        <end position="241"/>
    </location>
</feature>